<name>A0A0C1L519_9BACT</name>
<feature type="domain" description="Glycosyl hydrolase family 13 catalytic" evidence="3">
    <location>
        <begin position="401"/>
        <end position="773"/>
    </location>
</feature>
<protein>
    <recommendedName>
        <fullName evidence="3">Glycosyl hydrolase family 13 catalytic domain-containing protein</fullName>
    </recommendedName>
</protein>
<gene>
    <name evidence="4" type="ORF">OI18_07900</name>
</gene>
<dbReference type="AlphaFoldDB" id="A0A0C1L519"/>
<dbReference type="Proteomes" id="UP000031408">
    <property type="component" value="Unassembled WGS sequence"/>
</dbReference>
<keyword evidence="1" id="KW-0119">Carbohydrate metabolism</keyword>
<evidence type="ECO:0000256" key="1">
    <source>
        <dbReference type="ARBA" id="ARBA00023277"/>
    </source>
</evidence>
<dbReference type="PANTHER" id="PTHR43651:SF11">
    <property type="entry name" value="MALTO-OLIGOSYLTREHALOSE TREHALOHYDROLASE"/>
    <property type="match status" value="1"/>
</dbReference>
<dbReference type="NCBIfam" id="TIGR04183">
    <property type="entry name" value="Por_Secre_tail"/>
    <property type="match status" value="1"/>
</dbReference>
<dbReference type="Gene3D" id="2.60.40.10">
    <property type="entry name" value="Immunoglobulins"/>
    <property type="match status" value="1"/>
</dbReference>
<dbReference type="Pfam" id="PF00128">
    <property type="entry name" value="Alpha-amylase"/>
    <property type="match status" value="2"/>
</dbReference>
<dbReference type="Pfam" id="PF02922">
    <property type="entry name" value="CBM_48"/>
    <property type="match status" value="1"/>
</dbReference>
<dbReference type="InterPro" id="IPR006047">
    <property type="entry name" value="GH13_cat_dom"/>
</dbReference>
<dbReference type="InterPro" id="IPR032522">
    <property type="entry name" value="DUF4961"/>
</dbReference>
<dbReference type="SUPFAM" id="SSF81296">
    <property type="entry name" value="E set domains"/>
    <property type="match status" value="1"/>
</dbReference>
<dbReference type="RefSeq" id="WP_039138707.1">
    <property type="nucleotide sequence ID" value="NZ_JSVC01000008.1"/>
</dbReference>
<dbReference type="InterPro" id="IPR017853">
    <property type="entry name" value="GH"/>
</dbReference>
<evidence type="ECO:0000259" key="3">
    <source>
        <dbReference type="SMART" id="SM00642"/>
    </source>
</evidence>
<keyword evidence="2" id="KW-0732">Signal</keyword>
<dbReference type="CDD" id="cd11350">
    <property type="entry name" value="AmyAc_4"/>
    <property type="match status" value="1"/>
</dbReference>
<evidence type="ECO:0000313" key="4">
    <source>
        <dbReference type="EMBL" id="KIC95212.1"/>
    </source>
</evidence>
<dbReference type="Pfam" id="PF16328">
    <property type="entry name" value="DUF4961"/>
    <property type="match status" value="1"/>
</dbReference>
<dbReference type="SMART" id="SM00642">
    <property type="entry name" value="Aamy"/>
    <property type="match status" value="1"/>
</dbReference>
<keyword evidence="5" id="KW-1185">Reference proteome</keyword>
<dbReference type="OrthoDB" id="9761875at2"/>
<comment type="caution">
    <text evidence="4">The sequence shown here is derived from an EMBL/GenBank/DDBJ whole genome shotgun (WGS) entry which is preliminary data.</text>
</comment>
<dbReference type="STRING" id="1349421.OI18_07900"/>
<dbReference type="InterPro" id="IPR013783">
    <property type="entry name" value="Ig-like_fold"/>
</dbReference>
<dbReference type="GO" id="GO:0004553">
    <property type="term" value="F:hydrolase activity, hydrolyzing O-glycosyl compounds"/>
    <property type="evidence" value="ECO:0007669"/>
    <property type="project" value="InterPro"/>
</dbReference>
<dbReference type="SUPFAM" id="SSF51445">
    <property type="entry name" value="(Trans)glycosidases"/>
    <property type="match status" value="1"/>
</dbReference>
<sequence length="965" mass="107719">MRKFLLLVTGTLLYFCLSAQLIKVSPAFPDDDDVVTIVFDASLGNRGLFDYNGDVYVHTGVITSQSTVAGDWKYVPTSWNSNNAAHRLTSLGGNRYSFTINGIRNFYQVPAGEAIRKMAFVFRSYNPSGNVLEGKASDLSVDQGNIYWNVYPSGTHAVKIISPISEPRYQPHFFPPAVSPGDYIGFRAEASKSGLMQVKLNGTVIREEADSTGISVDATITMPGENVLIASSEANGLTIGDTLKFFVAAPVTVQPLPPGVREGINYEGSDAATLVLFAPGKTRVNVLGDFNNWTETTAYQMNRSPDGKYFWLKLTALDPGKEYAYQYLIDGSMKIGDPYCEKILDPVNDPFISSSTYPDLIAYPTGKTTGIVSVLQTDQAPYSWQVNQFQRPDKRSLIIYEVLVRDFIEKHDWKTLKDSIGYFKSLGVNALHLMPFNEFEGNLSWGYNPSYYFAPDKYYGTKNTLKAFIDECHKNGIAVIMDMVLNHSFGQSPMVQLYFDGSQNRPAPGNPWFNPVARHAFNVGYDMNHESIDTKRFFKNVCSFWLSEYRLDGFRFDLSKGFTQKKTCDDNGGNCDVNAWSAYDASRVAIWKSYYDTLQKKEPGCYVILEHLGVNNEEAELADYGMLLWGNMNYQFTEATKGQVTNSNFSGGLYNARNWQRPHLISYMESHDEERSMYRCETEGLSGSGYNIRDENTALRRNGMAATFLLAIPGPKLIWQFGELGYDYSINQCSNGTVNNNCRTDLKPIRWDYYSMANRITLRNVYKAMINLRTNPYYHNLFIGGTTSYDLSGGIKWLSVTTDTSALMAVGNFGLNSSNGTVTFPKPGVWFDLFSGELLSATGGAQSITLPAGSYRLFLNRNLNGTIPTAVNEVVNDNNLQVNVYPNPVGSASIIHYTVSETSAVGFRLMDLNGRVLQETRVGTKAPGQYRQKLNSVLPLSVQSGLYLLHMQSNGKRKVIKLMLP</sequence>
<proteinExistence type="predicted"/>
<dbReference type="InterPro" id="IPR014756">
    <property type="entry name" value="Ig_E-set"/>
</dbReference>
<dbReference type="InterPro" id="IPR004193">
    <property type="entry name" value="Glyco_hydro_13_N"/>
</dbReference>
<dbReference type="GO" id="GO:0005975">
    <property type="term" value="P:carbohydrate metabolic process"/>
    <property type="evidence" value="ECO:0007669"/>
    <property type="project" value="InterPro"/>
</dbReference>
<feature type="signal peptide" evidence="2">
    <location>
        <begin position="1"/>
        <end position="19"/>
    </location>
</feature>
<dbReference type="Gene3D" id="3.20.20.80">
    <property type="entry name" value="Glycosidases"/>
    <property type="match status" value="1"/>
</dbReference>
<feature type="chain" id="PRO_5002135413" description="Glycosyl hydrolase family 13 catalytic domain-containing protein" evidence="2">
    <location>
        <begin position="20"/>
        <end position="965"/>
    </location>
</feature>
<evidence type="ECO:0000256" key="2">
    <source>
        <dbReference type="SAM" id="SignalP"/>
    </source>
</evidence>
<evidence type="ECO:0000313" key="5">
    <source>
        <dbReference type="Proteomes" id="UP000031408"/>
    </source>
</evidence>
<organism evidence="4 5">
    <name type="scientific">Flavihumibacter solisilvae</name>
    <dbReference type="NCBI Taxonomy" id="1349421"/>
    <lineage>
        <taxon>Bacteria</taxon>
        <taxon>Pseudomonadati</taxon>
        <taxon>Bacteroidota</taxon>
        <taxon>Chitinophagia</taxon>
        <taxon>Chitinophagales</taxon>
        <taxon>Chitinophagaceae</taxon>
        <taxon>Flavihumibacter</taxon>
    </lineage>
</organism>
<reference evidence="4 5" key="1">
    <citation type="submission" date="2014-11" db="EMBL/GenBank/DDBJ databases">
        <title>Genome sequence of Flavihumibacter solisilvae 3-3.</title>
        <authorList>
            <person name="Zhou G."/>
            <person name="Li M."/>
            <person name="Wang G."/>
        </authorList>
    </citation>
    <scope>NUCLEOTIDE SEQUENCE [LARGE SCALE GENOMIC DNA]</scope>
    <source>
        <strain evidence="4 5">3-3</strain>
    </source>
</reference>
<accession>A0A0C1L519</accession>
<dbReference type="EMBL" id="JSVC01000008">
    <property type="protein sequence ID" value="KIC95212.1"/>
    <property type="molecule type" value="Genomic_DNA"/>
</dbReference>
<dbReference type="PANTHER" id="PTHR43651">
    <property type="entry name" value="1,4-ALPHA-GLUCAN-BRANCHING ENZYME"/>
    <property type="match status" value="1"/>
</dbReference>
<dbReference type="InterPro" id="IPR026444">
    <property type="entry name" value="Secre_tail"/>
</dbReference>